<accession>A0A9X2X5S3</accession>
<dbReference type="Pfam" id="PF07331">
    <property type="entry name" value="TctB"/>
    <property type="match status" value="1"/>
</dbReference>
<proteinExistence type="predicted"/>
<feature type="transmembrane region" description="Helical" evidence="1">
    <location>
        <begin position="87"/>
        <end position="109"/>
    </location>
</feature>
<reference evidence="3" key="1">
    <citation type="submission" date="2022-08" db="EMBL/GenBank/DDBJ databases">
        <title>Chelativorans sichuanense sp. nov., a paraffin oil-degrading bacterium isolated from a mixture of oil-based drill cuttings and paddy soil.</title>
        <authorList>
            <person name="Yu J."/>
            <person name="Liu H."/>
            <person name="Chen Q."/>
        </authorList>
    </citation>
    <scope>NUCLEOTIDE SEQUENCE</scope>
    <source>
        <strain evidence="3">SCAU 2101</strain>
    </source>
</reference>
<evidence type="ECO:0000313" key="4">
    <source>
        <dbReference type="Proteomes" id="UP001149009"/>
    </source>
</evidence>
<dbReference type="Proteomes" id="UP001149009">
    <property type="component" value="Unassembled WGS sequence"/>
</dbReference>
<sequence>MAGIGMREYRDIIGGGFLLVLGSSAAIHAVTSLRLGTVWQMGPGMFPAAVGVVIALLGTVILIGGLRSSGPRIEVDHRSMLFISLSVIAFAALIRPFGFVPAIVAVVAISSRSDARLSLAGIVLLAGSLSMIGFLIFQVGLNIPLSAFNWPR</sequence>
<organism evidence="3 4">
    <name type="scientific">Chelativorans petroleitrophicus</name>
    <dbReference type="NCBI Taxonomy" id="2975484"/>
    <lineage>
        <taxon>Bacteria</taxon>
        <taxon>Pseudomonadati</taxon>
        <taxon>Pseudomonadota</taxon>
        <taxon>Alphaproteobacteria</taxon>
        <taxon>Hyphomicrobiales</taxon>
        <taxon>Phyllobacteriaceae</taxon>
        <taxon>Chelativorans</taxon>
    </lineage>
</organism>
<feature type="domain" description="DUF1468" evidence="2">
    <location>
        <begin position="13"/>
        <end position="145"/>
    </location>
</feature>
<gene>
    <name evidence="3" type="ORF">NYR54_01915</name>
</gene>
<dbReference type="AlphaFoldDB" id="A0A9X2X5S3"/>
<feature type="transmembrane region" description="Helical" evidence="1">
    <location>
        <begin position="12"/>
        <end position="33"/>
    </location>
</feature>
<keyword evidence="1" id="KW-0812">Transmembrane</keyword>
<feature type="transmembrane region" description="Helical" evidence="1">
    <location>
        <begin position="115"/>
        <end position="137"/>
    </location>
</feature>
<evidence type="ECO:0000313" key="3">
    <source>
        <dbReference type="EMBL" id="MCT8989053.1"/>
    </source>
</evidence>
<comment type="caution">
    <text evidence="3">The sequence shown here is derived from an EMBL/GenBank/DDBJ whole genome shotgun (WGS) entry which is preliminary data.</text>
</comment>
<evidence type="ECO:0000259" key="2">
    <source>
        <dbReference type="Pfam" id="PF07331"/>
    </source>
</evidence>
<protein>
    <submittedName>
        <fullName evidence="3">Tripartite tricarboxylate transporter TctB family protein</fullName>
    </submittedName>
</protein>
<name>A0A9X2X5S3_9HYPH</name>
<keyword evidence="1" id="KW-1133">Transmembrane helix</keyword>
<keyword evidence="1" id="KW-0472">Membrane</keyword>
<dbReference type="RefSeq" id="WP_261513733.1">
    <property type="nucleotide sequence ID" value="NZ_JAODNV010000004.1"/>
</dbReference>
<evidence type="ECO:0000256" key="1">
    <source>
        <dbReference type="SAM" id="Phobius"/>
    </source>
</evidence>
<dbReference type="InterPro" id="IPR009936">
    <property type="entry name" value="DUF1468"/>
</dbReference>
<feature type="transmembrane region" description="Helical" evidence="1">
    <location>
        <begin position="45"/>
        <end position="66"/>
    </location>
</feature>
<dbReference type="EMBL" id="JAODNV010000004">
    <property type="protein sequence ID" value="MCT8989053.1"/>
    <property type="molecule type" value="Genomic_DNA"/>
</dbReference>
<keyword evidence="4" id="KW-1185">Reference proteome</keyword>